<reference evidence="3" key="1">
    <citation type="submission" date="2019-09" db="EMBL/GenBank/DDBJ databases">
        <authorList>
            <person name="Jung D.-H."/>
        </authorList>
    </citation>
    <scope>NUCLEOTIDE SEQUENCE [LARGE SCALE GENOMIC DNA]</scope>
    <source>
        <strain evidence="3">JA-25</strain>
    </source>
</reference>
<dbReference type="EMBL" id="WAEL01000001">
    <property type="protein sequence ID" value="NID08922.1"/>
    <property type="molecule type" value="Genomic_DNA"/>
</dbReference>
<dbReference type="Pfam" id="PF14355">
    <property type="entry name" value="Abi_C"/>
    <property type="match status" value="1"/>
</dbReference>
<sequence>MAKINYRDRQDLEKLLQMRGGYILDFSDSTFRSFVHDVVERDISDEKYKAVGNSKANRLRTFWDLEPNHVVGNLIYELVLIAKDKPQKYDDLSGVAEFPHKDLIDRCFRIASTLKGDSIIEDIDAIQAINSDKDFSFIAKSIRESIERNEPESALDRLHTFVMKLVRTLCEQHGVVFSKEEYLDAIFGKYVRHIRNNKMIESEMAEKILVYSISVIQSFNDIRNNRSFANDNPVLNYDESILIFNNVTNMVRFINKIEDKIPKPEDFEGFSSNWEELPF</sequence>
<comment type="caution">
    <text evidence="2">The sequence shown here is derived from an EMBL/GenBank/DDBJ whole genome shotgun (WGS) entry which is preliminary data.</text>
</comment>
<dbReference type="RefSeq" id="WP_166690706.1">
    <property type="nucleotide sequence ID" value="NZ_WAEL01000001.1"/>
</dbReference>
<evidence type="ECO:0000313" key="2">
    <source>
        <dbReference type="EMBL" id="NID08922.1"/>
    </source>
</evidence>
<dbReference type="Proteomes" id="UP000606008">
    <property type="component" value="Unassembled WGS sequence"/>
</dbReference>
<evidence type="ECO:0000259" key="1">
    <source>
        <dbReference type="Pfam" id="PF14355"/>
    </source>
</evidence>
<dbReference type="InterPro" id="IPR026001">
    <property type="entry name" value="Abi-like_C"/>
</dbReference>
<gene>
    <name evidence="2" type="ORF">F7231_01945</name>
</gene>
<accession>A0ABX0QAS5</accession>
<keyword evidence="3" id="KW-1185">Reference proteome</keyword>
<name>A0ABX0QAS5_9BACT</name>
<reference evidence="3" key="2">
    <citation type="submission" date="2023-07" db="EMBL/GenBank/DDBJ databases">
        <authorList>
            <person name="Jung D.-H."/>
        </authorList>
    </citation>
    <scope>NUCLEOTIDE SEQUENCE [LARGE SCALE GENOMIC DNA]</scope>
    <source>
        <strain evidence="3">JA-25</strain>
    </source>
</reference>
<organism evidence="2 3">
    <name type="scientific">Fibrivirga algicola</name>
    <dbReference type="NCBI Taxonomy" id="2950420"/>
    <lineage>
        <taxon>Bacteria</taxon>
        <taxon>Pseudomonadati</taxon>
        <taxon>Bacteroidota</taxon>
        <taxon>Cytophagia</taxon>
        <taxon>Cytophagales</taxon>
        <taxon>Spirosomataceae</taxon>
        <taxon>Fibrivirga</taxon>
    </lineage>
</organism>
<evidence type="ECO:0000313" key="3">
    <source>
        <dbReference type="Proteomes" id="UP000606008"/>
    </source>
</evidence>
<proteinExistence type="predicted"/>
<feature type="domain" description="Abortive infection protein-like C-terminal" evidence="1">
    <location>
        <begin position="187"/>
        <end position="254"/>
    </location>
</feature>
<protein>
    <submittedName>
        <fullName evidence="2">Abortive infection family protein</fullName>
    </submittedName>
</protein>